<dbReference type="PANTHER" id="PTHR31668:SF4">
    <property type="entry name" value="TRANSCRIPTIONAL ACTIVATOR PROTEIN DAL81"/>
    <property type="match status" value="1"/>
</dbReference>
<accession>A0A9P4U0Y6</accession>
<dbReference type="GO" id="GO:0006351">
    <property type="term" value="P:DNA-templated transcription"/>
    <property type="evidence" value="ECO:0007669"/>
    <property type="project" value="InterPro"/>
</dbReference>
<keyword evidence="5" id="KW-1185">Reference proteome</keyword>
<keyword evidence="2" id="KW-1133">Transmembrane helix</keyword>
<gene>
    <name evidence="4" type="ORF">EJ08DRAFT_669147</name>
</gene>
<dbReference type="PANTHER" id="PTHR31668">
    <property type="entry name" value="GLUCOSE TRANSPORT TRANSCRIPTION REGULATOR RGT1-RELATED-RELATED"/>
    <property type="match status" value="1"/>
</dbReference>
<reference evidence="4" key="1">
    <citation type="journal article" date="2020" name="Stud. Mycol.">
        <title>101 Dothideomycetes genomes: a test case for predicting lifestyles and emergence of pathogens.</title>
        <authorList>
            <person name="Haridas S."/>
            <person name="Albert R."/>
            <person name="Binder M."/>
            <person name="Bloem J."/>
            <person name="Labutti K."/>
            <person name="Salamov A."/>
            <person name="Andreopoulos B."/>
            <person name="Baker S."/>
            <person name="Barry K."/>
            <person name="Bills G."/>
            <person name="Bluhm B."/>
            <person name="Cannon C."/>
            <person name="Castanera R."/>
            <person name="Culley D."/>
            <person name="Daum C."/>
            <person name="Ezra D."/>
            <person name="Gonzalez J."/>
            <person name="Henrissat B."/>
            <person name="Kuo A."/>
            <person name="Liang C."/>
            <person name="Lipzen A."/>
            <person name="Lutzoni F."/>
            <person name="Magnuson J."/>
            <person name="Mondo S."/>
            <person name="Nolan M."/>
            <person name="Ohm R."/>
            <person name="Pangilinan J."/>
            <person name="Park H.-J."/>
            <person name="Ramirez L."/>
            <person name="Alfaro M."/>
            <person name="Sun H."/>
            <person name="Tritt A."/>
            <person name="Yoshinaga Y."/>
            <person name="Zwiers L.-H."/>
            <person name="Turgeon B."/>
            <person name="Goodwin S."/>
            <person name="Spatafora J."/>
            <person name="Crous P."/>
            <person name="Grigoriev I."/>
        </authorList>
    </citation>
    <scope>NUCLEOTIDE SEQUENCE</scope>
    <source>
        <strain evidence="4">CBS 130266</strain>
    </source>
</reference>
<keyword evidence="2" id="KW-0812">Transmembrane</keyword>
<evidence type="ECO:0000259" key="3">
    <source>
        <dbReference type="SMART" id="SM00906"/>
    </source>
</evidence>
<dbReference type="AlphaFoldDB" id="A0A9P4U0Y6"/>
<comment type="caution">
    <text evidence="4">The sequence shown here is derived from an EMBL/GenBank/DDBJ whole genome shotgun (WGS) entry which is preliminary data.</text>
</comment>
<dbReference type="Pfam" id="PF04082">
    <property type="entry name" value="Fungal_trans"/>
    <property type="match status" value="1"/>
</dbReference>
<dbReference type="InterPro" id="IPR050797">
    <property type="entry name" value="Carb_Metab_Trans_Reg"/>
</dbReference>
<dbReference type="Proteomes" id="UP000800235">
    <property type="component" value="Unassembled WGS sequence"/>
</dbReference>
<evidence type="ECO:0000256" key="1">
    <source>
        <dbReference type="ARBA" id="ARBA00023242"/>
    </source>
</evidence>
<keyword evidence="2" id="KW-0472">Membrane</keyword>
<feature type="transmembrane region" description="Helical" evidence="2">
    <location>
        <begin position="400"/>
        <end position="421"/>
    </location>
</feature>
<dbReference type="OrthoDB" id="2264294at2759"/>
<dbReference type="GO" id="GO:0008270">
    <property type="term" value="F:zinc ion binding"/>
    <property type="evidence" value="ECO:0007669"/>
    <property type="project" value="InterPro"/>
</dbReference>
<evidence type="ECO:0000256" key="2">
    <source>
        <dbReference type="SAM" id="Phobius"/>
    </source>
</evidence>
<dbReference type="GO" id="GO:0005634">
    <property type="term" value="C:nucleus"/>
    <property type="evidence" value="ECO:0007669"/>
    <property type="project" value="TreeGrafter"/>
</dbReference>
<feature type="domain" description="Xylanolytic transcriptional activator regulatory" evidence="3">
    <location>
        <begin position="177"/>
        <end position="249"/>
    </location>
</feature>
<dbReference type="SMART" id="SM00906">
    <property type="entry name" value="Fungal_trans"/>
    <property type="match status" value="1"/>
</dbReference>
<dbReference type="EMBL" id="MU007023">
    <property type="protein sequence ID" value="KAF2432936.1"/>
    <property type="molecule type" value="Genomic_DNA"/>
</dbReference>
<proteinExistence type="predicted"/>
<dbReference type="GO" id="GO:0003677">
    <property type="term" value="F:DNA binding"/>
    <property type="evidence" value="ECO:0007669"/>
    <property type="project" value="InterPro"/>
</dbReference>
<dbReference type="GO" id="GO:0001080">
    <property type="term" value="P:nitrogen catabolite activation of transcription from RNA polymerase II promoter"/>
    <property type="evidence" value="ECO:0007669"/>
    <property type="project" value="TreeGrafter"/>
</dbReference>
<name>A0A9P4U0Y6_9PEZI</name>
<dbReference type="InterPro" id="IPR007219">
    <property type="entry name" value="XnlR_reg_dom"/>
</dbReference>
<keyword evidence="1" id="KW-0539">Nucleus</keyword>
<dbReference type="CDD" id="cd12148">
    <property type="entry name" value="fungal_TF_MHR"/>
    <property type="match status" value="1"/>
</dbReference>
<sequence>MADPSKSKLPEQSLLKETLGHQNRQSSSAIGATTDFDPAITKFLPFNRKGKFSLLKPRSSLRRVAQDVYFELANLDAIEKIVAPHGSELVELYFRTVHPGFPILHKKVFLEKYRRTYRELTPIGLGAVYALALSWWSYNSKELEKLLLGMLFEIHARPKISDLQGALVLMQRPDVNSWALTGHVVSMAQNLGVNRDASDWHIPDWERGVRKRVAFALFMQDKWGALIYGKPSHIRLDDWDVQPLISSDFPETSNDDDDEEGSAEVEKGKQIFLYMVSLTEIVADILDHFFTLKALRRVLDISDVLPKAKPLQIRLKQWIADLPPSLSVDVTKARRLSSVGYLHLAYYTAEVTLHRAILRTWSASSTDSDIRLITRAAAQARFTSALEFAKRLKPGHLQSFWYFSSSSSLAIIGIFACILAATSNEHQERDDIMSRLAEYRWTLRISSNGAAFMKYAVGLLDGTSQLLEQQFEKASAVSMKMSFPLQEMTNVLW</sequence>
<evidence type="ECO:0000313" key="4">
    <source>
        <dbReference type="EMBL" id="KAF2432936.1"/>
    </source>
</evidence>
<evidence type="ECO:0000313" key="5">
    <source>
        <dbReference type="Proteomes" id="UP000800235"/>
    </source>
</evidence>
<protein>
    <recommendedName>
        <fullName evidence="3">Xylanolytic transcriptional activator regulatory domain-containing protein</fullName>
    </recommendedName>
</protein>
<organism evidence="4 5">
    <name type="scientific">Tothia fuscella</name>
    <dbReference type="NCBI Taxonomy" id="1048955"/>
    <lineage>
        <taxon>Eukaryota</taxon>
        <taxon>Fungi</taxon>
        <taxon>Dikarya</taxon>
        <taxon>Ascomycota</taxon>
        <taxon>Pezizomycotina</taxon>
        <taxon>Dothideomycetes</taxon>
        <taxon>Pleosporomycetidae</taxon>
        <taxon>Venturiales</taxon>
        <taxon>Cylindrosympodiaceae</taxon>
        <taxon>Tothia</taxon>
    </lineage>
</organism>